<dbReference type="EMBL" id="KZ309056">
    <property type="protein sequence ID" value="KAG8236650.1"/>
    <property type="molecule type" value="Genomic_DNA"/>
</dbReference>
<reference evidence="1" key="1">
    <citation type="submission" date="2013-04" db="EMBL/GenBank/DDBJ databases">
        <authorList>
            <person name="Qu J."/>
            <person name="Murali S.C."/>
            <person name="Bandaranaike D."/>
            <person name="Bellair M."/>
            <person name="Blankenburg K."/>
            <person name="Chao H."/>
            <person name="Dinh H."/>
            <person name="Doddapaneni H."/>
            <person name="Downs B."/>
            <person name="Dugan-Rocha S."/>
            <person name="Elkadiri S."/>
            <person name="Gnanaolivu R.D."/>
            <person name="Hernandez B."/>
            <person name="Javaid M."/>
            <person name="Jayaseelan J.C."/>
            <person name="Lee S."/>
            <person name="Li M."/>
            <person name="Ming W."/>
            <person name="Munidasa M."/>
            <person name="Muniz J."/>
            <person name="Nguyen L."/>
            <person name="Ongeri F."/>
            <person name="Osuji N."/>
            <person name="Pu L.-L."/>
            <person name="Puazo M."/>
            <person name="Qu C."/>
            <person name="Quiroz J."/>
            <person name="Raj R."/>
            <person name="Weissenberger G."/>
            <person name="Xin Y."/>
            <person name="Zou X."/>
            <person name="Han Y."/>
            <person name="Richards S."/>
            <person name="Worley K."/>
            <person name="Muzny D."/>
            <person name="Gibbs R."/>
        </authorList>
    </citation>
    <scope>NUCLEOTIDE SEQUENCE</scope>
    <source>
        <strain evidence="1">Sampled in the wild</strain>
    </source>
</reference>
<gene>
    <name evidence="1" type="ORF">J437_LFUL016989</name>
</gene>
<evidence type="ECO:0000313" key="1">
    <source>
        <dbReference type="EMBL" id="KAG8236650.1"/>
    </source>
</evidence>
<dbReference type="AlphaFoldDB" id="A0A8K0KKR4"/>
<dbReference type="Proteomes" id="UP000792457">
    <property type="component" value="Unassembled WGS sequence"/>
</dbReference>
<accession>A0A8K0KKR4</accession>
<organism evidence="1 2">
    <name type="scientific">Ladona fulva</name>
    <name type="common">Scarce chaser dragonfly</name>
    <name type="synonym">Libellula fulva</name>
    <dbReference type="NCBI Taxonomy" id="123851"/>
    <lineage>
        <taxon>Eukaryota</taxon>
        <taxon>Metazoa</taxon>
        <taxon>Ecdysozoa</taxon>
        <taxon>Arthropoda</taxon>
        <taxon>Hexapoda</taxon>
        <taxon>Insecta</taxon>
        <taxon>Pterygota</taxon>
        <taxon>Palaeoptera</taxon>
        <taxon>Odonata</taxon>
        <taxon>Epiprocta</taxon>
        <taxon>Anisoptera</taxon>
        <taxon>Libelluloidea</taxon>
        <taxon>Libellulidae</taxon>
        <taxon>Ladona</taxon>
    </lineage>
</organism>
<reference evidence="1" key="2">
    <citation type="submission" date="2017-10" db="EMBL/GenBank/DDBJ databases">
        <title>Ladona fulva Genome sequencing and assembly.</title>
        <authorList>
            <person name="Murali S."/>
            <person name="Richards S."/>
            <person name="Bandaranaike D."/>
            <person name="Bellair M."/>
            <person name="Blankenburg K."/>
            <person name="Chao H."/>
            <person name="Dinh H."/>
            <person name="Doddapaneni H."/>
            <person name="Dugan-Rocha S."/>
            <person name="Elkadiri S."/>
            <person name="Gnanaolivu R."/>
            <person name="Hernandez B."/>
            <person name="Skinner E."/>
            <person name="Javaid M."/>
            <person name="Lee S."/>
            <person name="Li M."/>
            <person name="Ming W."/>
            <person name="Munidasa M."/>
            <person name="Muniz J."/>
            <person name="Nguyen L."/>
            <person name="Hughes D."/>
            <person name="Osuji N."/>
            <person name="Pu L.-L."/>
            <person name="Puazo M."/>
            <person name="Qu C."/>
            <person name="Quiroz J."/>
            <person name="Raj R."/>
            <person name="Weissenberger G."/>
            <person name="Xin Y."/>
            <person name="Zou X."/>
            <person name="Han Y."/>
            <person name="Worley K."/>
            <person name="Muzny D."/>
            <person name="Gibbs R."/>
        </authorList>
    </citation>
    <scope>NUCLEOTIDE SEQUENCE</scope>
    <source>
        <strain evidence="1">Sampled in the wild</strain>
    </source>
</reference>
<protein>
    <submittedName>
        <fullName evidence="1">Uncharacterized protein</fullName>
    </submittedName>
</protein>
<proteinExistence type="predicted"/>
<sequence length="196" mass="22917">MGFYYLENSKYGFRRSKLANKFITLWFDVTERGGAYPRIYTRRLQRSQTDGLPPPGQTITKIRDCIQYRGLTEMMANRMVLLLVFVVLMTSSFAKSIDERAPNETDLRLPNNGCEERFEDAKEADYVSKDEKDLGLEYTCLLLMKACMHYQLASIVRYEESGMFHRLQQQMDAGDMIRKRSYWRQCAFNAVSCFGK</sequence>
<dbReference type="OrthoDB" id="6410451at2759"/>
<evidence type="ECO:0000313" key="2">
    <source>
        <dbReference type="Proteomes" id="UP000792457"/>
    </source>
</evidence>
<comment type="caution">
    <text evidence="1">The sequence shown here is derived from an EMBL/GenBank/DDBJ whole genome shotgun (WGS) entry which is preliminary data.</text>
</comment>
<name>A0A8K0KKR4_LADFU</name>
<keyword evidence="2" id="KW-1185">Reference proteome</keyword>